<feature type="transmembrane region" description="Helical" evidence="2">
    <location>
        <begin position="250"/>
        <end position="272"/>
    </location>
</feature>
<name>A0ABU4U412_9PSEU</name>
<feature type="compositionally biased region" description="Basic and acidic residues" evidence="1">
    <location>
        <begin position="56"/>
        <end position="92"/>
    </location>
</feature>
<feature type="transmembrane region" description="Helical" evidence="2">
    <location>
        <begin position="412"/>
        <end position="437"/>
    </location>
</feature>
<dbReference type="Pfam" id="PF13687">
    <property type="entry name" value="DUF4153"/>
    <property type="match status" value="1"/>
</dbReference>
<keyword evidence="4" id="KW-1185">Reference proteome</keyword>
<comment type="caution">
    <text evidence="3">The sequence shown here is derived from an EMBL/GenBank/DDBJ whole genome shotgun (WGS) entry which is preliminary data.</text>
</comment>
<feature type="transmembrane region" description="Helical" evidence="2">
    <location>
        <begin position="369"/>
        <end position="391"/>
    </location>
</feature>
<feature type="compositionally biased region" description="Pro residues" evidence="1">
    <location>
        <begin position="163"/>
        <end position="175"/>
    </location>
</feature>
<feature type="transmembrane region" description="Helical" evidence="2">
    <location>
        <begin position="518"/>
        <end position="540"/>
    </location>
</feature>
<protein>
    <submittedName>
        <fullName evidence="3">DUF4153 domain-containing protein</fullName>
    </submittedName>
</protein>
<keyword evidence="2" id="KW-1133">Transmembrane helix</keyword>
<feature type="region of interest" description="Disordered" evidence="1">
    <location>
        <begin position="1"/>
        <end position="177"/>
    </location>
</feature>
<accession>A0ABU4U412</accession>
<feature type="compositionally biased region" description="Polar residues" evidence="1">
    <location>
        <begin position="1"/>
        <end position="13"/>
    </location>
</feature>
<sequence>MTDSTPSADSSETPGEKAAARRRYRQFRKVGYRPVSGDGEPAGAGGSPEPAEGEDVGERAGGDVGKRAGEGVDERAGEAARERAGGDVDKGVGRAAGEAGAGSRRGTPEPGTPATQPTQEVRQDQPAKAKPAAVAEEPKPAETTKPAGTPQPAQPAAVVTATLPPPSPWQGPPRYPAAASAMAAPGVPFMPWWRPPTTGAPGKALVAGLVAGLGGAFLAVPNNGIGWFLAGLVGVGGVLFYAGKPTVERALWLAGALAFLAMGFLRAAEWIFPLSLMASMLCGSIAMAGGKTVRGLVFGALGVGLGGLRSIPWVAKGFRRRGPIGIRPFISVGVALVLLVIFGSLLAGADKGFSDFLEGLVPDLELDTYVQKTFFGVVAALGALGACYLVAAPPEIDEDTEVKPGLLRLKDYGLPVGVLVLLFTGFVGTQLAVLFGGEAYVMKTAGVTFAEYARTGFWQLLWVAVLTLGVIAGVARFAVKKTKQEQLWLRVLLGSLAVLTLVIVASALSRMWFYQQAYGWTVLRLLVASCEVWLAVVYLMVIASGISLRANWLPKAIVATGAAFFLAVVAMNPERVVADYNVSRFEATKKIDTYYLSQLSEDAVPALVRLPAHERSCALRWMKNRTVEQDWREWNLARHNAKASLESVAVTEVTCEGRYSGER</sequence>
<feature type="transmembrane region" description="Helical" evidence="2">
    <location>
        <begin position="457"/>
        <end position="479"/>
    </location>
</feature>
<evidence type="ECO:0000256" key="2">
    <source>
        <dbReference type="SAM" id="Phobius"/>
    </source>
</evidence>
<evidence type="ECO:0000313" key="3">
    <source>
        <dbReference type="EMBL" id="MDX8054736.1"/>
    </source>
</evidence>
<dbReference type="InterPro" id="IPR025291">
    <property type="entry name" value="DUF4153"/>
</dbReference>
<gene>
    <name evidence="3" type="ORF">SK571_35660</name>
</gene>
<feature type="transmembrane region" description="Helical" evidence="2">
    <location>
        <begin position="292"/>
        <end position="308"/>
    </location>
</feature>
<reference evidence="3 4" key="2">
    <citation type="submission" date="2023-11" db="EMBL/GenBank/DDBJ databases">
        <authorList>
            <person name="Lara A.C."/>
            <person name="Chronakova A."/>
        </authorList>
    </citation>
    <scope>NUCLEOTIDE SEQUENCE [LARGE SCALE GENOMIC DNA]</scope>
    <source>
        <strain evidence="3 4">BCCO 10_0798</strain>
    </source>
</reference>
<proteinExistence type="predicted"/>
<keyword evidence="2" id="KW-0472">Membrane</keyword>
<feature type="compositionally biased region" description="Low complexity" evidence="1">
    <location>
        <begin position="143"/>
        <end position="162"/>
    </location>
</feature>
<feature type="transmembrane region" description="Helical" evidence="2">
    <location>
        <begin position="552"/>
        <end position="571"/>
    </location>
</feature>
<feature type="transmembrane region" description="Helical" evidence="2">
    <location>
        <begin position="329"/>
        <end position="349"/>
    </location>
</feature>
<feature type="compositionally biased region" description="Low complexity" evidence="1">
    <location>
        <begin position="93"/>
        <end position="105"/>
    </location>
</feature>
<organism evidence="3 4">
    <name type="scientific">Lentzea kristufekii</name>
    <dbReference type="NCBI Taxonomy" id="3095430"/>
    <lineage>
        <taxon>Bacteria</taxon>
        <taxon>Bacillati</taxon>
        <taxon>Actinomycetota</taxon>
        <taxon>Actinomycetes</taxon>
        <taxon>Pseudonocardiales</taxon>
        <taxon>Pseudonocardiaceae</taxon>
        <taxon>Lentzea</taxon>
    </lineage>
</organism>
<feature type="compositionally biased region" description="Basic residues" evidence="1">
    <location>
        <begin position="20"/>
        <end position="31"/>
    </location>
</feature>
<keyword evidence="2" id="KW-0812">Transmembrane</keyword>
<dbReference type="RefSeq" id="WP_319988506.1">
    <property type="nucleotide sequence ID" value="NZ_JAXAVV010000023.1"/>
</dbReference>
<dbReference type="Proteomes" id="UP001271792">
    <property type="component" value="Unassembled WGS sequence"/>
</dbReference>
<feature type="transmembrane region" description="Helical" evidence="2">
    <location>
        <begin position="225"/>
        <end position="243"/>
    </location>
</feature>
<dbReference type="EMBL" id="JAXAVV010000023">
    <property type="protein sequence ID" value="MDX8054736.1"/>
    <property type="molecule type" value="Genomic_DNA"/>
</dbReference>
<feature type="transmembrane region" description="Helical" evidence="2">
    <location>
        <begin position="491"/>
        <end position="512"/>
    </location>
</feature>
<reference evidence="3 4" key="1">
    <citation type="submission" date="2023-11" db="EMBL/GenBank/DDBJ databases">
        <title>Lentzea sokolovensis, sp. nov., Lentzea kristufkii, sp. nov., and Lentzea miocenensis, sp. nov., rare actinobacteria from Sokolov Coal Basin, Miocene lacustrine sediment, Czech Republic.</title>
        <authorList>
            <person name="Lara A."/>
            <person name="Kotroba L."/>
            <person name="Nouioui I."/>
            <person name="Neumann-Schaal M."/>
            <person name="Mast Y."/>
            <person name="Chronakova A."/>
        </authorList>
    </citation>
    <scope>NUCLEOTIDE SEQUENCE [LARGE SCALE GENOMIC DNA]</scope>
    <source>
        <strain evidence="3 4">BCCO 10_0798</strain>
    </source>
</reference>
<evidence type="ECO:0000256" key="1">
    <source>
        <dbReference type="SAM" id="MobiDB-lite"/>
    </source>
</evidence>
<evidence type="ECO:0000313" key="4">
    <source>
        <dbReference type="Proteomes" id="UP001271792"/>
    </source>
</evidence>